<accession>A0A0C9WGK8</accession>
<dbReference type="Gene3D" id="3.50.50.60">
    <property type="entry name" value="FAD/NAD(P)-binding domain"/>
    <property type="match status" value="1"/>
</dbReference>
<dbReference type="SUPFAM" id="SSF51905">
    <property type="entry name" value="FAD/NAD(P)-binding domain"/>
    <property type="match status" value="1"/>
</dbReference>
<evidence type="ECO:0000256" key="5">
    <source>
        <dbReference type="ARBA" id="ARBA00022737"/>
    </source>
</evidence>
<evidence type="ECO:0000256" key="4">
    <source>
        <dbReference type="ARBA" id="ARBA00022630"/>
    </source>
</evidence>
<dbReference type="Proteomes" id="UP000054477">
    <property type="component" value="Unassembled WGS sequence"/>
</dbReference>
<dbReference type="GO" id="GO:0050660">
    <property type="term" value="F:flavin adenine dinucleotide binding"/>
    <property type="evidence" value="ECO:0007669"/>
    <property type="project" value="InterPro"/>
</dbReference>
<keyword evidence="11" id="KW-1185">Reference proteome</keyword>
<dbReference type="InterPro" id="IPR027424">
    <property type="entry name" value="Glucose_Oxidase_domain_2"/>
</dbReference>
<dbReference type="Pfam" id="PF15902">
    <property type="entry name" value="Sortilin-Vps10"/>
    <property type="match status" value="1"/>
</dbReference>
<evidence type="ECO:0000256" key="1">
    <source>
        <dbReference type="ARBA" id="ARBA00001974"/>
    </source>
</evidence>
<comment type="similarity">
    <text evidence="2">Belongs to the GMC oxidoreductase family.</text>
</comment>
<dbReference type="PANTHER" id="PTHR11552:SF218">
    <property type="entry name" value="GLUCOSE-METHANOL-CHOLINE OXIDOREDUCTASE N-TERMINAL DOMAIN-CONTAINING PROTEIN"/>
    <property type="match status" value="1"/>
</dbReference>
<keyword evidence="5" id="KW-0677">Repeat</keyword>
<dbReference type="Gene3D" id="4.10.450.10">
    <property type="entry name" value="Glucose Oxidase, domain 2"/>
    <property type="match status" value="1"/>
</dbReference>
<evidence type="ECO:0000256" key="7">
    <source>
        <dbReference type="ARBA" id="ARBA00023002"/>
    </source>
</evidence>
<organism evidence="10 11">
    <name type="scientific">Laccaria amethystina LaAM-08-1</name>
    <dbReference type="NCBI Taxonomy" id="1095629"/>
    <lineage>
        <taxon>Eukaryota</taxon>
        <taxon>Fungi</taxon>
        <taxon>Dikarya</taxon>
        <taxon>Basidiomycota</taxon>
        <taxon>Agaricomycotina</taxon>
        <taxon>Agaricomycetes</taxon>
        <taxon>Agaricomycetidae</taxon>
        <taxon>Agaricales</taxon>
        <taxon>Agaricineae</taxon>
        <taxon>Hydnangiaceae</taxon>
        <taxon>Laccaria</taxon>
    </lineage>
</organism>
<dbReference type="InterPro" id="IPR036188">
    <property type="entry name" value="FAD/NAD-bd_sf"/>
</dbReference>
<evidence type="ECO:0000313" key="11">
    <source>
        <dbReference type="Proteomes" id="UP000054477"/>
    </source>
</evidence>
<dbReference type="InterPro" id="IPR012132">
    <property type="entry name" value="GMC_OxRdtase"/>
</dbReference>
<evidence type="ECO:0000256" key="6">
    <source>
        <dbReference type="ARBA" id="ARBA00022827"/>
    </source>
</evidence>
<keyword evidence="7" id="KW-0560">Oxidoreductase</keyword>
<dbReference type="PROSITE" id="PS00624">
    <property type="entry name" value="GMC_OXRED_2"/>
    <property type="match status" value="1"/>
</dbReference>
<dbReference type="OrthoDB" id="443634at2759"/>
<reference evidence="10 11" key="1">
    <citation type="submission" date="2014-04" db="EMBL/GenBank/DDBJ databases">
        <authorList>
            <consortium name="DOE Joint Genome Institute"/>
            <person name="Kuo A."/>
            <person name="Kohler A."/>
            <person name="Nagy L.G."/>
            <person name="Floudas D."/>
            <person name="Copeland A."/>
            <person name="Barry K.W."/>
            <person name="Cichocki N."/>
            <person name="Veneault-Fourrey C."/>
            <person name="LaButti K."/>
            <person name="Lindquist E.A."/>
            <person name="Lipzen A."/>
            <person name="Lundell T."/>
            <person name="Morin E."/>
            <person name="Murat C."/>
            <person name="Sun H."/>
            <person name="Tunlid A."/>
            <person name="Henrissat B."/>
            <person name="Grigoriev I.V."/>
            <person name="Hibbett D.S."/>
            <person name="Martin F."/>
            <person name="Nordberg H.P."/>
            <person name="Cantor M.N."/>
            <person name="Hua S.X."/>
        </authorList>
    </citation>
    <scope>NUCLEOTIDE SEQUENCE [LARGE SCALE GENOMIC DNA]</scope>
    <source>
        <strain evidence="10 11">LaAM-08-1</strain>
    </source>
</reference>
<dbReference type="InterPro" id="IPR031778">
    <property type="entry name" value="Sortilin_N"/>
</dbReference>
<name>A0A0C9WGK8_9AGAR</name>
<dbReference type="EMBL" id="KN839562">
    <property type="protein sequence ID" value="KIJ89619.1"/>
    <property type="molecule type" value="Genomic_DNA"/>
</dbReference>
<dbReference type="PANTHER" id="PTHR11552">
    <property type="entry name" value="GLUCOSE-METHANOL-CHOLINE GMC OXIDOREDUCTASE"/>
    <property type="match status" value="1"/>
</dbReference>
<protein>
    <submittedName>
        <fullName evidence="10">GMC oxidoreductase</fullName>
    </submittedName>
</protein>
<evidence type="ECO:0000256" key="2">
    <source>
        <dbReference type="ARBA" id="ARBA00010790"/>
    </source>
</evidence>
<dbReference type="AlphaFoldDB" id="A0A0C9WGK8"/>
<dbReference type="GO" id="GO:0016614">
    <property type="term" value="F:oxidoreductase activity, acting on CH-OH group of donors"/>
    <property type="evidence" value="ECO:0007669"/>
    <property type="project" value="InterPro"/>
</dbReference>
<evidence type="ECO:0000259" key="9">
    <source>
        <dbReference type="PROSITE" id="PS00624"/>
    </source>
</evidence>
<proteinExistence type="inferred from homology"/>
<comment type="cofactor">
    <cofactor evidence="1">
        <name>FAD</name>
        <dbReference type="ChEBI" id="CHEBI:57692"/>
    </cofactor>
</comment>
<dbReference type="HOGENOM" id="CLU_694575_0_0_1"/>
<dbReference type="Gene3D" id="3.30.560.10">
    <property type="entry name" value="Glucose Oxidase, domain 3"/>
    <property type="match status" value="2"/>
</dbReference>
<dbReference type="InterPro" id="IPR000172">
    <property type="entry name" value="GMC_OxRdtase_N"/>
</dbReference>
<comment type="subunit">
    <text evidence="3">Monomer.</text>
</comment>
<gene>
    <name evidence="10" type="ORF">K443DRAFT_15935</name>
</gene>
<keyword evidence="6" id="KW-0274">FAD</keyword>
<reference evidence="11" key="2">
    <citation type="submission" date="2015-01" db="EMBL/GenBank/DDBJ databases">
        <title>Evolutionary Origins and Diversification of the Mycorrhizal Mutualists.</title>
        <authorList>
            <consortium name="DOE Joint Genome Institute"/>
            <consortium name="Mycorrhizal Genomics Consortium"/>
            <person name="Kohler A."/>
            <person name="Kuo A."/>
            <person name="Nagy L.G."/>
            <person name="Floudas D."/>
            <person name="Copeland A."/>
            <person name="Barry K.W."/>
            <person name="Cichocki N."/>
            <person name="Veneault-Fourrey C."/>
            <person name="LaButti K."/>
            <person name="Lindquist E.A."/>
            <person name="Lipzen A."/>
            <person name="Lundell T."/>
            <person name="Morin E."/>
            <person name="Murat C."/>
            <person name="Riley R."/>
            <person name="Ohm R."/>
            <person name="Sun H."/>
            <person name="Tunlid A."/>
            <person name="Henrissat B."/>
            <person name="Grigoriev I.V."/>
            <person name="Hibbett D.S."/>
            <person name="Martin F."/>
        </authorList>
    </citation>
    <scope>NUCLEOTIDE SEQUENCE [LARGE SCALE GENOMIC DNA]</scope>
    <source>
        <strain evidence="11">LaAM-08-1</strain>
    </source>
</reference>
<keyword evidence="4" id="KW-0285">Flavoprotein</keyword>
<feature type="domain" description="Glucose-methanol-choline oxidoreductase N-terminal" evidence="9">
    <location>
        <begin position="136"/>
        <end position="150"/>
    </location>
</feature>
<evidence type="ECO:0000256" key="3">
    <source>
        <dbReference type="ARBA" id="ARBA00011245"/>
    </source>
</evidence>
<dbReference type="STRING" id="1095629.A0A0C9WGK8"/>
<evidence type="ECO:0000256" key="8">
    <source>
        <dbReference type="SAM" id="MobiDB-lite"/>
    </source>
</evidence>
<sequence length="397" mass="43028">MEPGQHVRRNEEKGNFTPSSPRVQSVVKISYDASTHKSGGPMQVSYPAVIINITANWTSALADAGYSTLETPNGGVTMGAFITPSSINPANWTRSYLRSAYIDSLPPPTNAVEFMNLADNKLATISVRREAILAGGSLGTPKILLHSGVGPKDVLDAGGVPLKLELPGADQYLQDHMTAGVVCQTPLETAGNIYHSLSDFSKTLEFQPFIYDAVAFVNNSALARFTNNSATFQATVQAALDDSTSGLMPTPYPEVMQGYKARKVFDHLLGFAKFSEFLVVAERCSLELEVSLDGIHFATGKFPPSMHPETQHVNILLFLSAPAPFWGNILKSNPNGTYFGLENVNRDEQGCVDFEKMIGLDGIALFNVVSNPTDATLSGHKQLQSRLISPWTRERSS</sequence>
<feature type="region of interest" description="Disordered" evidence="8">
    <location>
        <begin position="1"/>
        <end position="21"/>
    </location>
</feature>
<evidence type="ECO:0000313" key="10">
    <source>
        <dbReference type="EMBL" id="KIJ89619.1"/>
    </source>
</evidence>